<protein>
    <submittedName>
        <fullName evidence="2">Uncharacterized protein</fullName>
    </submittedName>
</protein>
<accession>A0AAV7MTN7</accession>
<dbReference type="AlphaFoldDB" id="A0AAV7MTN7"/>
<dbReference type="EMBL" id="JANPWB010000013">
    <property type="protein sequence ID" value="KAJ1105333.1"/>
    <property type="molecule type" value="Genomic_DNA"/>
</dbReference>
<dbReference type="Proteomes" id="UP001066276">
    <property type="component" value="Chromosome 9"/>
</dbReference>
<evidence type="ECO:0000313" key="2">
    <source>
        <dbReference type="EMBL" id="KAJ1105333.1"/>
    </source>
</evidence>
<feature type="region of interest" description="Disordered" evidence="1">
    <location>
        <begin position="1"/>
        <end position="205"/>
    </location>
</feature>
<comment type="caution">
    <text evidence="2">The sequence shown here is derived from an EMBL/GenBank/DDBJ whole genome shotgun (WGS) entry which is preliminary data.</text>
</comment>
<feature type="compositionally biased region" description="Basic and acidic residues" evidence="1">
    <location>
        <begin position="104"/>
        <end position="121"/>
    </location>
</feature>
<feature type="region of interest" description="Disordered" evidence="1">
    <location>
        <begin position="217"/>
        <end position="236"/>
    </location>
</feature>
<proteinExistence type="predicted"/>
<reference evidence="2" key="1">
    <citation type="journal article" date="2022" name="bioRxiv">
        <title>Sequencing and chromosome-scale assembly of the giantPleurodeles waltlgenome.</title>
        <authorList>
            <person name="Brown T."/>
            <person name="Elewa A."/>
            <person name="Iarovenko S."/>
            <person name="Subramanian E."/>
            <person name="Araus A.J."/>
            <person name="Petzold A."/>
            <person name="Susuki M."/>
            <person name="Suzuki K.-i.T."/>
            <person name="Hayashi T."/>
            <person name="Toyoda A."/>
            <person name="Oliveira C."/>
            <person name="Osipova E."/>
            <person name="Leigh N.D."/>
            <person name="Simon A."/>
            <person name="Yun M.H."/>
        </authorList>
    </citation>
    <scope>NUCLEOTIDE SEQUENCE</scope>
    <source>
        <strain evidence="2">20211129_DDA</strain>
        <tissue evidence="2">Liver</tissue>
    </source>
</reference>
<keyword evidence="3" id="KW-1185">Reference proteome</keyword>
<evidence type="ECO:0000313" key="3">
    <source>
        <dbReference type="Proteomes" id="UP001066276"/>
    </source>
</evidence>
<name>A0AAV7MTN7_PLEWA</name>
<organism evidence="2 3">
    <name type="scientific">Pleurodeles waltl</name>
    <name type="common">Iberian ribbed newt</name>
    <dbReference type="NCBI Taxonomy" id="8319"/>
    <lineage>
        <taxon>Eukaryota</taxon>
        <taxon>Metazoa</taxon>
        <taxon>Chordata</taxon>
        <taxon>Craniata</taxon>
        <taxon>Vertebrata</taxon>
        <taxon>Euteleostomi</taxon>
        <taxon>Amphibia</taxon>
        <taxon>Batrachia</taxon>
        <taxon>Caudata</taxon>
        <taxon>Salamandroidea</taxon>
        <taxon>Salamandridae</taxon>
        <taxon>Pleurodelinae</taxon>
        <taxon>Pleurodeles</taxon>
    </lineage>
</organism>
<sequence>MACSPPRAAGTVSQVRGRRVKGGPGRKGAAWAAGGARKVGSTSAGPKGNPRREERSLSKLGEWGRVMGNEPGAACTACPDVGRGGGKGRSDWEKRGTAFQPSRKGAESGEDRGKGLGERPRGVGIIEELPTRDLTVPQEKGTVGQHAGSKVVVDRGGQAQEKDPKVPVSKKWPTILQWSGSEEEEGSVTGKDEWQEDENPSTSFAIEVPKTRRAECGSGTLAGREGGARSGLSDSISRSAERMAQGCGRFRWAVLWDVETEQEVWRAEGSEGSSVEEVDLVEGSNEQEWWECGKGGGSLMMRFSRDRLESSCRCRLLDGGEMDLGWRNGQLRRDPRSYLQVRGEQA</sequence>
<gene>
    <name evidence="2" type="ORF">NDU88_002741</name>
</gene>
<evidence type="ECO:0000256" key="1">
    <source>
        <dbReference type="SAM" id="MobiDB-lite"/>
    </source>
</evidence>
<feature type="compositionally biased region" description="Low complexity" evidence="1">
    <location>
        <begin position="27"/>
        <end position="40"/>
    </location>
</feature>